<dbReference type="EMBL" id="CP042425">
    <property type="protein sequence ID" value="QEL13435.1"/>
    <property type="molecule type" value="Genomic_DNA"/>
</dbReference>
<feature type="region of interest" description="Disordered" evidence="1">
    <location>
        <begin position="384"/>
        <end position="420"/>
    </location>
</feature>
<dbReference type="AlphaFoldDB" id="A0A5C1A552"/>
<name>A0A5C1A552_9BACT</name>
<evidence type="ECO:0000313" key="3">
    <source>
        <dbReference type="Proteomes" id="UP000324974"/>
    </source>
</evidence>
<gene>
    <name evidence="2" type="ORF">PX52LOC_00292</name>
</gene>
<reference evidence="3" key="1">
    <citation type="submission" date="2019-08" db="EMBL/GenBank/DDBJ databases">
        <title>Limnoglobus roseus gen. nov., sp. nov., a novel freshwater planctomycete with a giant genome from the family Gemmataceae.</title>
        <authorList>
            <person name="Kulichevskaya I.S."/>
            <person name="Naumoff D.G."/>
            <person name="Miroshnikov K."/>
            <person name="Ivanova A."/>
            <person name="Philippov D.A."/>
            <person name="Hakobyan A."/>
            <person name="Rijpstra I.C."/>
            <person name="Sinninghe Damste J.S."/>
            <person name="Liesack W."/>
            <person name="Dedysh S.N."/>
        </authorList>
    </citation>
    <scope>NUCLEOTIDE SEQUENCE [LARGE SCALE GENOMIC DNA]</scope>
    <source>
        <strain evidence="3">PX52</strain>
    </source>
</reference>
<feature type="compositionally biased region" description="Low complexity" evidence="1">
    <location>
        <begin position="13"/>
        <end position="26"/>
    </location>
</feature>
<dbReference type="Proteomes" id="UP000324974">
    <property type="component" value="Chromosome"/>
</dbReference>
<dbReference type="PANTHER" id="PTHR47372">
    <property type="entry name" value="DAUER UP-REGULATED-RELATED"/>
    <property type="match status" value="1"/>
</dbReference>
<organism evidence="2 3">
    <name type="scientific">Limnoglobus roseus</name>
    <dbReference type="NCBI Taxonomy" id="2598579"/>
    <lineage>
        <taxon>Bacteria</taxon>
        <taxon>Pseudomonadati</taxon>
        <taxon>Planctomycetota</taxon>
        <taxon>Planctomycetia</taxon>
        <taxon>Gemmatales</taxon>
        <taxon>Gemmataceae</taxon>
        <taxon>Limnoglobus</taxon>
    </lineage>
</organism>
<sequence>MVSVAAVISPPAWAWGWKPPKWNPPKIDIPSIDDAKKKLRDAEEAVRKKAEQAKKAAEEAAGAAKQKARELEEAARKKAEQAKKAALEARDKAAREAKQAAENAKKAAQNLGGKVAEATKENIGKGVAWLKTTPLWKYVTDRSLALFMESPRIIRVTTDPAGTVYSGDPVYYTNGMLTPRVIAEAEARVIVGRTRRPVNLILNPTFLDGATGTPTVKDDISEAVYDRSWPVNFATMNPGGFLPMLSAPNPPFAQLNPSTRQLTHLIYHANGPITVVTHSQGCIQMRNALLAAGSLGKESKIRSSVAWVATGTPVNDNEVWPRPSKYRYLINANDPVASVIGIRGGSGTTDPKTYTGASSFHEPTTNYFPRITAEMLFGGFGPPPAGGAGLNGSRPNNSVIDPLNSRPKPSGTGPQTKPPLPVPNTFASATLVNGSAATIRLQVKSAGGPYQTLTLAPKAKQSIPLPGGGELTVRYGPAGFPARETKFGPGVHEFQTVTLTTVMPVVRK</sequence>
<accession>A0A5C1A552</accession>
<dbReference type="PANTHER" id="PTHR47372:SF11">
    <property type="entry name" value="RE19971P"/>
    <property type="match status" value="1"/>
</dbReference>
<feature type="compositionally biased region" description="Basic and acidic residues" evidence="1">
    <location>
        <begin position="67"/>
        <end position="105"/>
    </location>
</feature>
<dbReference type="KEGG" id="lrs:PX52LOC_00292"/>
<feature type="region of interest" description="Disordered" evidence="1">
    <location>
        <begin position="13"/>
        <end position="113"/>
    </location>
</feature>
<proteinExistence type="predicted"/>
<evidence type="ECO:0000313" key="2">
    <source>
        <dbReference type="EMBL" id="QEL13435.1"/>
    </source>
</evidence>
<protein>
    <submittedName>
        <fullName evidence="2">Uncharacterized protein</fullName>
    </submittedName>
</protein>
<feature type="compositionally biased region" description="Basic and acidic residues" evidence="1">
    <location>
        <begin position="33"/>
        <end position="58"/>
    </location>
</feature>
<evidence type="ECO:0000256" key="1">
    <source>
        <dbReference type="SAM" id="MobiDB-lite"/>
    </source>
</evidence>
<keyword evidence="3" id="KW-1185">Reference proteome</keyword>